<gene>
    <name evidence="2" type="ORF">NO357_16320</name>
</gene>
<dbReference type="RefSeq" id="WP_306736756.1">
    <property type="nucleotide sequence ID" value="NZ_JANHAX010000005.1"/>
</dbReference>
<sequence length="177" mass="20220">MTRRNNIFTFSRDYPRARKLDMGLPPRRPRRRNWRGKMGLFVAIAILSVAVFPSVIDAGLSLTKQNTGCRVWRIVDGDTVKLSCPTSGYGSGRLLGFDTPEYKARCLHEFVLAIRATYVLRWRFWTARRVSVTAVGRDKYDRRLVRMRLDGRDVGPAMIRAGYARSYAGGARDGWCL</sequence>
<accession>A0AAE3WEX7</accession>
<comment type="caution">
    <text evidence="2">The sequence shown here is derived from an EMBL/GenBank/DDBJ whole genome shotgun (WGS) entry which is preliminary data.</text>
</comment>
<evidence type="ECO:0000313" key="3">
    <source>
        <dbReference type="Proteomes" id="UP001226762"/>
    </source>
</evidence>
<reference evidence="2" key="1">
    <citation type="submission" date="2022-07" db="EMBL/GenBank/DDBJ databases">
        <authorList>
            <person name="Otstavnykh N."/>
            <person name="Isaeva M."/>
            <person name="Bystritskaya E."/>
        </authorList>
    </citation>
    <scope>NUCLEOTIDE SEQUENCE</scope>
    <source>
        <strain evidence="2">KCTC 52189</strain>
    </source>
</reference>
<feature type="domain" description="TNase-like" evidence="1">
    <location>
        <begin position="93"/>
        <end position="168"/>
    </location>
</feature>
<dbReference type="AlphaFoldDB" id="A0AAE3WEX7"/>
<dbReference type="EMBL" id="JANHAX010000005">
    <property type="protein sequence ID" value="MDQ2091467.1"/>
    <property type="molecule type" value="Genomic_DNA"/>
</dbReference>
<dbReference type="InterPro" id="IPR035437">
    <property type="entry name" value="SNase_OB-fold_sf"/>
</dbReference>
<evidence type="ECO:0000259" key="1">
    <source>
        <dbReference type="Pfam" id="PF00565"/>
    </source>
</evidence>
<name>A0AAE3WEX7_9RHOB</name>
<dbReference type="SUPFAM" id="SSF50199">
    <property type="entry name" value="Staphylococcal nuclease"/>
    <property type="match status" value="1"/>
</dbReference>
<evidence type="ECO:0000313" key="2">
    <source>
        <dbReference type="EMBL" id="MDQ2091467.1"/>
    </source>
</evidence>
<dbReference type="InterPro" id="IPR016071">
    <property type="entry name" value="Staphylococal_nuclease_OB-fold"/>
</dbReference>
<dbReference type="Gene3D" id="2.40.50.90">
    <property type="match status" value="1"/>
</dbReference>
<dbReference type="Proteomes" id="UP001226762">
    <property type="component" value="Unassembled WGS sequence"/>
</dbReference>
<reference evidence="2" key="2">
    <citation type="submission" date="2023-02" db="EMBL/GenBank/DDBJ databases">
        <title>'Rhodoalgimonas zhirmunskyi' gen. nov., isolated from a red alga.</title>
        <authorList>
            <person name="Nedashkovskaya O.I."/>
            <person name="Otstavnykh N.Y."/>
            <person name="Bystritskaya E.P."/>
            <person name="Balabanova L.A."/>
            <person name="Isaeva M.P."/>
        </authorList>
    </citation>
    <scope>NUCLEOTIDE SEQUENCE</scope>
    <source>
        <strain evidence="2">KCTC 52189</strain>
    </source>
</reference>
<protein>
    <submittedName>
        <fullName evidence="2">Thermonuclease family protein</fullName>
    </submittedName>
</protein>
<organism evidence="2 3">
    <name type="scientific">Marimonas arenosa</name>
    <dbReference type="NCBI Taxonomy" id="1795305"/>
    <lineage>
        <taxon>Bacteria</taxon>
        <taxon>Pseudomonadati</taxon>
        <taxon>Pseudomonadota</taxon>
        <taxon>Alphaproteobacteria</taxon>
        <taxon>Rhodobacterales</taxon>
        <taxon>Paracoccaceae</taxon>
        <taxon>Marimonas</taxon>
    </lineage>
</organism>
<dbReference type="Pfam" id="PF00565">
    <property type="entry name" value="SNase"/>
    <property type="match status" value="1"/>
</dbReference>
<keyword evidence="3" id="KW-1185">Reference proteome</keyword>
<proteinExistence type="predicted"/>